<evidence type="ECO:0000313" key="3">
    <source>
        <dbReference type="Proteomes" id="UP000660729"/>
    </source>
</evidence>
<accession>A0A8H6R494</accession>
<feature type="region of interest" description="Disordered" evidence="1">
    <location>
        <begin position="1"/>
        <end position="74"/>
    </location>
</feature>
<evidence type="ECO:0000313" key="2">
    <source>
        <dbReference type="EMBL" id="KAF7185641.1"/>
    </source>
</evidence>
<reference evidence="2" key="1">
    <citation type="submission" date="2020-04" db="EMBL/GenBank/DDBJ databases">
        <title>Draft genome resource of the tomato pathogen Pseudocercospora fuligena.</title>
        <authorList>
            <person name="Zaccaron A."/>
        </authorList>
    </citation>
    <scope>NUCLEOTIDE SEQUENCE</scope>
    <source>
        <strain evidence="2">PF001</strain>
    </source>
</reference>
<protein>
    <submittedName>
        <fullName evidence="2">Uncharacterized protein</fullName>
    </submittedName>
</protein>
<proteinExistence type="predicted"/>
<feature type="compositionally biased region" description="Polar residues" evidence="1">
    <location>
        <begin position="65"/>
        <end position="74"/>
    </location>
</feature>
<organism evidence="2 3">
    <name type="scientific">Pseudocercospora fuligena</name>
    <dbReference type="NCBI Taxonomy" id="685502"/>
    <lineage>
        <taxon>Eukaryota</taxon>
        <taxon>Fungi</taxon>
        <taxon>Dikarya</taxon>
        <taxon>Ascomycota</taxon>
        <taxon>Pezizomycotina</taxon>
        <taxon>Dothideomycetes</taxon>
        <taxon>Dothideomycetidae</taxon>
        <taxon>Mycosphaerellales</taxon>
        <taxon>Mycosphaerellaceae</taxon>
        <taxon>Pseudocercospora</taxon>
    </lineage>
</organism>
<dbReference type="AlphaFoldDB" id="A0A8H6R494"/>
<evidence type="ECO:0000256" key="1">
    <source>
        <dbReference type="SAM" id="MobiDB-lite"/>
    </source>
</evidence>
<sequence length="74" mass="8193">MSSGHVWRRRRNAFQQVGSRQVGKDTGQSKRKPQSRANAKNERPDKRRDTVVGIQDIADLAKKNAGTSDGGTTE</sequence>
<name>A0A8H6R494_9PEZI</name>
<dbReference type="Proteomes" id="UP000660729">
    <property type="component" value="Unassembled WGS sequence"/>
</dbReference>
<dbReference type="EMBL" id="JABCIY010000314">
    <property type="protein sequence ID" value="KAF7185641.1"/>
    <property type="molecule type" value="Genomic_DNA"/>
</dbReference>
<feature type="compositionally biased region" description="Basic and acidic residues" evidence="1">
    <location>
        <begin position="39"/>
        <end position="50"/>
    </location>
</feature>
<comment type="caution">
    <text evidence="2">The sequence shown here is derived from an EMBL/GenBank/DDBJ whole genome shotgun (WGS) entry which is preliminary data.</text>
</comment>
<gene>
    <name evidence="2" type="ORF">HII31_13036</name>
</gene>
<feature type="compositionally biased region" description="Basic residues" evidence="1">
    <location>
        <begin position="1"/>
        <end position="12"/>
    </location>
</feature>
<keyword evidence="3" id="KW-1185">Reference proteome</keyword>